<dbReference type="SUPFAM" id="SSF53756">
    <property type="entry name" value="UDP-Glycosyltransferase/glycogen phosphorylase"/>
    <property type="match status" value="1"/>
</dbReference>
<dbReference type="AlphaFoldDB" id="A0A940MTM8"/>
<gene>
    <name evidence="2" type="ORF">J5Y10_14070</name>
</gene>
<dbReference type="Gene3D" id="3.40.50.2000">
    <property type="entry name" value="Glycogen Phosphorylase B"/>
    <property type="match status" value="1"/>
</dbReference>
<protein>
    <submittedName>
        <fullName evidence="2">Glycosyltransferase family 4 protein</fullName>
    </submittedName>
</protein>
<evidence type="ECO:0000313" key="2">
    <source>
        <dbReference type="EMBL" id="MBP0493908.1"/>
    </source>
</evidence>
<dbReference type="PANTHER" id="PTHR12526:SF635">
    <property type="entry name" value="GLYCOSYL TRANSFERASE GROUP 1"/>
    <property type="match status" value="1"/>
</dbReference>
<organism evidence="2 3">
    <name type="scientific">Roseomonas indoligenes</name>
    <dbReference type="NCBI Taxonomy" id="2820811"/>
    <lineage>
        <taxon>Bacteria</taxon>
        <taxon>Pseudomonadati</taxon>
        <taxon>Pseudomonadota</taxon>
        <taxon>Alphaproteobacteria</taxon>
        <taxon>Acetobacterales</taxon>
        <taxon>Roseomonadaceae</taxon>
        <taxon>Roseomonas</taxon>
    </lineage>
</organism>
<evidence type="ECO:0000259" key="1">
    <source>
        <dbReference type="Pfam" id="PF00534"/>
    </source>
</evidence>
<dbReference type="CDD" id="cd03801">
    <property type="entry name" value="GT4_PimA-like"/>
    <property type="match status" value="1"/>
</dbReference>
<dbReference type="RefSeq" id="WP_209374629.1">
    <property type="nucleotide sequence ID" value="NZ_JAGIZA010000008.1"/>
</dbReference>
<accession>A0A940MTM8</accession>
<dbReference type="PANTHER" id="PTHR12526">
    <property type="entry name" value="GLYCOSYLTRANSFERASE"/>
    <property type="match status" value="1"/>
</dbReference>
<evidence type="ECO:0000313" key="3">
    <source>
        <dbReference type="Proteomes" id="UP000677537"/>
    </source>
</evidence>
<reference evidence="2" key="1">
    <citation type="submission" date="2021-03" db="EMBL/GenBank/DDBJ databases">
        <authorList>
            <person name="So Y."/>
        </authorList>
    </citation>
    <scope>NUCLEOTIDE SEQUENCE</scope>
    <source>
        <strain evidence="2">SG15</strain>
    </source>
</reference>
<dbReference type="GO" id="GO:0016757">
    <property type="term" value="F:glycosyltransferase activity"/>
    <property type="evidence" value="ECO:0007669"/>
    <property type="project" value="InterPro"/>
</dbReference>
<keyword evidence="3" id="KW-1185">Reference proteome</keyword>
<comment type="caution">
    <text evidence="2">The sequence shown here is derived from an EMBL/GenBank/DDBJ whole genome shotgun (WGS) entry which is preliminary data.</text>
</comment>
<dbReference type="InterPro" id="IPR001296">
    <property type="entry name" value="Glyco_trans_1"/>
</dbReference>
<sequence>MKVLVLSTMVPFVHGGAEELFDHLVLNLRRQGHDAEGMKLPFTWDPAEGLIEEMLIARQIRVTNIDRLIALKFPAYMVPWHDKVLWVLHQYRQAYDLLDAGQSNIPDTPRGREILAAIRAGDAQAFRESRRIHTNAPITSRRLKQYNGFDSSVLRPPLNDPELFTGGEAEGYILATGRVNAGKRQALLVRALRHAPDVRLVVAGPPDTPADEEALRRLAAEEGVEDRVTLDLRFLPRAELARLVNGALAVAYLPYDEDSLGYCTMEAFQAAKPVITVTDSGGVLDIVRDRDNGRIVPPDPQDLAEAMAGLVADPALSRRYGRAGRGAMEDAGLDWPTTIERLVA</sequence>
<dbReference type="EMBL" id="JAGIZA010000008">
    <property type="protein sequence ID" value="MBP0493908.1"/>
    <property type="molecule type" value="Genomic_DNA"/>
</dbReference>
<proteinExistence type="predicted"/>
<dbReference type="Proteomes" id="UP000677537">
    <property type="component" value="Unassembled WGS sequence"/>
</dbReference>
<feature type="domain" description="Glycosyl transferase family 1" evidence="1">
    <location>
        <begin position="170"/>
        <end position="325"/>
    </location>
</feature>
<name>A0A940MTM8_9PROT</name>
<dbReference type="Pfam" id="PF00534">
    <property type="entry name" value="Glycos_transf_1"/>
    <property type="match status" value="1"/>
</dbReference>